<keyword evidence="5" id="KW-0067">ATP-binding</keyword>
<evidence type="ECO:0000256" key="1">
    <source>
        <dbReference type="ARBA" id="ARBA00022527"/>
    </source>
</evidence>
<dbReference type="PANTHER" id="PTHR45646:SF12">
    <property type="entry name" value="SERINE_THREONINE-PROTEIN KINASE AFC1"/>
    <property type="match status" value="1"/>
</dbReference>
<name>A0A9W3CXN3_RAPSA</name>
<dbReference type="RefSeq" id="XP_056856351.1">
    <property type="nucleotide sequence ID" value="XM_057000371.1"/>
</dbReference>
<dbReference type="Proteomes" id="UP000504610">
    <property type="component" value="Chromosome 4"/>
</dbReference>
<organism evidence="6 7">
    <name type="scientific">Raphanus sativus</name>
    <name type="common">Radish</name>
    <name type="synonym">Raphanus raphanistrum var. sativus</name>
    <dbReference type="NCBI Taxonomy" id="3726"/>
    <lineage>
        <taxon>Eukaryota</taxon>
        <taxon>Viridiplantae</taxon>
        <taxon>Streptophyta</taxon>
        <taxon>Embryophyta</taxon>
        <taxon>Tracheophyta</taxon>
        <taxon>Spermatophyta</taxon>
        <taxon>Magnoliopsida</taxon>
        <taxon>eudicotyledons</taxon>
        <taxon>Gunneridae</taxon>
        <taxon>Pentapetalae</taxon>
        <taxon>rosids</taxon>
        <taxon>malvids</taxon>
        <taxon>Brassicales</taxon>
        <taxon>Brassicaceae</taxon>
        <taxon>Brassiceae</taxon>
        <taxon>Raphanus</taxon>
    </lineage>
</organism>
<evidence type="ECO:0000256" key="4">
    <source>
        <dbReference type="ARBA" id="ARBA00022777"/>
    </source>
</evidence>
<dbReference type="GO" id="GO:0004674">
    <property type="term" value="F:protein serine/threonine kinase activity"/>
    <property type="evidence" value="ECO:0007669"/>
    <property type="project" value="UniProtKB-KW"/>
</dbReference>
<accession>A0A9W3CXN3</accession>
<evidence type="ECO:0000256" key="2">
    <source>
        <dbReference type="ARBA" id="ARBA00022679"/>
    </source>
</evidence>
<dbReference type="GO" id="GO:0005634">
    <property type="term" value="C:nucleus"/>
    <property type="evidence" value="ECO:0007669"/>
    <property type="project" value="TreeGrafter"/>
</dbReference>
<gene>
    <name evidence="7" type="primary">LOC130505769</name>
    <name evidence="8" type="synonym">LOC130510951</name>
</gene>
<evidence type="ECO:0000256" key="5">
    <source>
        <dbReference type="ARBA" id="ARBA00022840"/>
    </source>
</evidence>
<dbReference type="RefSeq" id="XP_056863650.1">
    <property type="nucleotide sequence ID" value="XM_057007670.1"/>
</dbReference>
<dbReference type="SUPFAM" id="SSF56112">
    <property type="entry name" value="Protein kinase-like (PK-like)"/>
    <property type="match status" value="1"/>
</dbReference>
<keyword evidence="2" id="KW-0808">Transferase</keyword>
<keyword evidence="3" id="KW-0547">Nucleotide-binding</keyword>
<evidence type="ECO:0000313" key="7">
    <source>
        <dbReference type="RefSeq" id="XP_056856351.1"/>
    </source>
</evidence>
<dbReference type="Gene3D" id="1.10.510.10">
    <property type="entry name" value="Transferase(Phosphotransferase) domain 1"/>
    <property type="match status" value="1"/>
</dbReference>
<evidence type="ECO:0000313" key="6">
    <source>
        <dbReference type="Proteomes" id="UP000504610"/>
    </source>
</evidence>
<protein>
    <submittedName>
        <fullName evidence="7 8">Serine/threonine-protein kinase AFC1-like isoform X1</fullName>
    </submittedName>
</protein>
<dbReference type="PANTHER" id="PTHR45646">
    <property type="entry name" value="SERINE/THREONINE-PROTEIN KINASE DOA-RELATED"/>
    <property type="match status" value="1"/>
</dbReference>
<dbReference type="GO" id="GO:0005524">
    <property type="term" value="F:ATP binding"/>
    <property type="evidence" value="ECO:0007669"/>
    <property type="project" value="UniProtKB-KW"/>
</dbReference>
<sequence length="108" mass="12614">MERVRGPLPPHMVLRADRRSERYFRRGAKLDWPEGVTSRDSLKAVWKFPRLPHVDHSAKDDLIDLLQGLLEYDPPVRLKAREVLSHPFFTRSLEQSIPFNPIPSSIFI</sequence>
<keyword evidence="1" id="KW-0723">Serine/threonine-protein kinase</keyword>
<dbReference type="InterPro" id="IPR011009">
    <property type="entry name" value="Kinase-like_dom_sf"/>
</dbReference>
<reference evidence="6" key="1">
    <citation type="journal article" date="2019" name="Database">
        <title>The radish genome database (RadishGD): an integrated information resource for radish genomics.</title>
        <authorList>
            <person name="Yu H.J."/>
            <person name="Baek S."/>
            <person name="Lee Y.J."/>
            <person name="Cho A."/>
            <person name="Mun J.H."/>
        </authorList>
    </citation>
    <scope>NUCLEOTIDE SEQUENCE [LARGE SCALE GENOMIC DNA]</scope>
    <source>
        <strain evidence="6">cv. WK10039</strain>
    </source>
</reference>
<reference evidence="7 8" key="2">
    <citation type="submission" date="2025-04" db="UniProtKB">
        <authorList>
            <consortium name="RefSeq"/>
        </authorList>
    </citation>
    <scope>IDENTIFICATION</scope>
    <source>
        <tissue evidence="7 8">Leaf</tissue>
    </source>
</reference>
<proteinExistence type="predicted"/>
<keyword evidence="4" id="KW-0418">Kinase</keyword>
<dbReference type="OrthoDB" id="283111at2759"/>
<dbReference type="KEGG" id="rsz:130505769"/>
<dbReference type="AlphaFoldDB" id="A0A9W3CXN3"/>
<dbReference type="InterPro" id="IPR051175">
    <property type="entry name" value="CLK_kinases"/>
</dbReference>
<keyword evidence="6" id="KW-1185">Reference proteome</keyword>
<evidence type="ECO:0000313" key="8">
    <source>
        <dbReference type="RefSeq" id="XP_056863650.1"/>
    </source>
</evidence>
<dbReference type="KEGG" id="rsz:130510951"/>
<dbReference type="GeneID" id="130505769"/>
<evidence type="ECO:0000256" key="3">
    <source>
        <dbReference type="ARBA" id="ARBA00022741"/>
    </source>
</evidence>